<reference evidence="4 5" key="1">
    <citation type="submission" date="2024-08" db="EMBL/GenBank/DDBJ databases">
        <authorList>
            <person name="Cucini C."/>
            <person name="Frati F."/>
        </authorList>
    </citation>
    <scope>NUCLEOTIDE SEQUENCE [LARGE SCALE GENOMIC DNA]</scope>
</reference>
<dbReference type="CDD" id="cd00173">
    <property type="entry name" value="SH2"/>
    <property type="match status" value="1"/>
</dbReference>
<dbReference type="PROSITE" id="PS50001">
    <property type="entry name" value="SH2"/>
    <property type="match status" value="1"/>
</dbReference>
<keyword evidence="1" id="KW-0727">SH2 domain</keyword>
<accession>A0ABP1QCZ8</accession>
<comment type="caution">
    <text evidence="4">The sequence shown here is derived from an EMBL/GenBank/DDBJ whole genome shotgun (WGS) entry which is preliminary data.</text>
</comment>
<dbReference type="Gene3D" id="3.30.505.10">
    <property type="entry name" value="SH2 domain"/>
    <property type="match status" value="1"/>
</dbReference>
<feature type="region of interest" description="Disordered" evidence="2">
    <location>
        <begin position="187"/>
        <end position="208"/>
    </location>
</feature>
<feature type="compositionally biased region" description="Low complexity" evidence="2">
    <location>
        <begin position="199"/>
        <end position="208"/>
    </location>
</feature>
<evidence type="ECO:0000313" key="5">
    <source>
        <dbReference type="Proteomes" id="UP001642540"/>
    </source>
</evidence>
<dbReference type="SMART" id="SM00252">
    <property type="entry name" value="SH2"/>
    <property type="match status" value="1"/>
</dbReference>
<dbReference type="Pfam" id="PF00017">
    <property type="entry name" value="SH2"/>
    <property type="match status" value="1"/>
</dbReference>
<feature type="region of interest" description="Disordered" evidence="2">
    <location>
        <begin position="396"/>
        <end position="430"/>
    </location>
</feature>
<dbReference type="Proteomes" id="UP001642540">
    <property type="component" value="Unassembled WGS sequence"/>
</dbReference>
<gene>
    <name evidence="4" type="ORF">ODALV1_LOCUS9044</name>
</gene>
<protein>
    <recommendedName>
        <fullName evidence="3">SH2 domain-containing protein</fullName>
    </recommendedName>
</protein>
<dbReference type="InterPro" id="IPR000980">
    <property type="entry name" value="SH2"/>
</dbReference>
<organism evidence="4 5">
    <name type="scientific">Orchesella dallaii</name>
    <dbReference type="NCBI Taxonomy" id="48710"/>
    <lineage>
        <taxon>Eukaryota</taxon>
        <taxon>Metazoa</taxon>
        <taxon>Ecdysozoa</taxon>
        <taxon>Arthropoda</taxon>
        <taxon>Hexapoda</taxon>
        <taxon>Collembola</taxon>
        <taxon>Entomobryomorpha</taxon>
        <taxon>Entomobryoidea</taxon>
        <taxon>Orchesellidae</taxon>
        <taxon>Orchesellinae</taxon>
        <taxon>Orchesella</taxon>
    </lineage>
</organism>
<dbReference type="PANTHER" id="PTHR15832">
    <property type="entry name" value="SHC (SRC HOMOLOGY DOMAIN C-TERMINAL) ADAPTOR HOMOLOG"/>
    <property type="match status" value="1"/>
</dbReference>
<dbReference type="PRINTS" id="PR00401">
    <property type="entry name" value="SH2DOMAIN"/>
</dbReference>
<name>A0ABP1QCZ8_9HEXA</name>
<feature type="region of interest" description="Disordered" evidence="2">
    <location>
        <begin position="479"/>
        <end position="499"/>
    </location>
</feature>
<sequence length="678" mass="74285">MGRWTGLSSLIDFHFEHGHSSYRNGMRLSTRYHKLDDSIFVFCRTCGDSLKSDDRTKMAAYDDSTPTTRMRPNPKHFLTWSATVANNRIQKLSKNFVNNVSKLQSKVEKVMHFHPPPNCGDQVENDLSEPNKDQNHETCHISRVKIPLRSTISNCEKNECKTGSCASEVFSSSSSVVSEQRYSGFTPSSYRAQGKDIPSGDSSSAASSVAGGNALKAVSQLGTELDGGITTATATTGPGFPHQIQVQSARIVQSHPIVSFKQDSAITPKRLVQSGHYKIPSNPTITAEALKAMIINSPTELNSCRRYEEKPQPIKCVEVDAEVKNMLELRTIQHENQSKYNLSCGSGSSNSNNASMSDSGSCSLRINTTLPISSPQWNRHGPLSAAVTNVHNSQLASSMSQSALENGKDSDKRINSGSPHPSSLNGSMASTNVDEISSHGVDNEGLAIIEPRPSVSFSSPVIESSDKASLLINGKKSFSKKGKSNKNIQGNMKSGNDKRSVAFQNPLSSFSSVSNRKHASVSPEAYPPSQLTVTIFEEEAELRHAPWFQAGIPRDIALEVLRNEPIGSFIVRESTTKAGCFALSLRVPKEFKRLGIAHYLILKSGRGYKIKGFTKEFKSLNSLITHHSVMPELLPCPLSLHRYHPNHPKKISRINSSDFMEPEKLIGFTNFVDCLESS</sequence>
<dbReference type="PANTHER" id="PTHR15832:SF2">
    <property type="entry name" value="SH2 DOMAIN-CONTAINING PROTEIN"/>
    <property type="match status" value="1"/>
</dbReference>
<evidence type="ECO:0000256" key="2">
    <source>
        <dbReference type="SAM" id="MobiDB-lite"/>
    </source>
</evidence>
<evidence type="ECO:0000313" key="4">
    <source>
        <dbReference type="EMBL" id="CAL8095313.1"/>
    </source>
</evidence>
<dbReference type="SUPFAM" id="SSF55550">
    <property type="entry name" value="SH2 domain"/>
    <property type="match status" value="1"/>
</dbReference>
<proteinExistence type="predicted"/>
<keyword evidence="5" id="KW-1185">Reference proteome</keyword>
<dbReference type="EMBL" id="CAXLJM020000027">
    <property type="protein sequence ID" value="CAL8095313.1"/>
    <property type="molecule type" value="Genomic_DNA"/>
</dbReference>
<evidence type="ECO:0000259" key="3">
    <source>
        <dbReference type="PROSITE" id="PS50001"/>
    </source>
</evidence>
<feature type="domain" description="SH2" evidence="3">
    <location>
        <begin position="547"/>
        <end position="646"/>
    </location>
</feature>
<evidence type="ECO:0000256" key="1">
    <source>
        <dbReference type="PROSITE-ProRule" id="PRU00191"/>
    </source>
</evidence>
<dbReference type="InterPro" id="IPR036860">
    <property type="entry name" value="SH2_dom_sf"/>
</dbReference>
<feature type="compositionally biased region" description="Polar residues" evidence="2">
    <location>
        <begin position="415"/>
        <end position="430"/>
    </location>
</feature>